<comment type="similarity">
    <text evidence="1">Belongs to the UbiD family. UbiD-like/FDC subfamily.</text>
</comment>
<dbReference type="Proteomes" id="UP000054821">
    <property type="component" value="Unassembled WGS sequence"/>
</dbReference>
<dbReference type="Pfam" id="PF20696">
    <property type="entry name" value="UbiD_C"/>
    <property type="match status" value="1"/>
</dbReference>
<dbReference type="EMBL" id="MTYH01000049">
    <property type="protein sequence ID" value="PNP43154.1"/>
    <property type="molecule type" value="Genomic_DNA"/>
</dbReference>
<feature type="binding site" evidence="1">
    <location>
        <position position="398"/>
    </location>
    <ligand>
        <name>prenylated FMN</name>
        <dbReference type="ChEBI" id="CHEBI:87746"/>
    </ligand>
</feature>
<reference evidence="5 8" key="2">
    <citation type="submission" date="2017-02" db="EMBL/GenBank/DDBJ databases">
        <title>Genomes of Trichoderma spp. with biocontrol activity.</title>
        <authorList>
            <person name="Gardiner D."/>
            <person name="Kazan K."/>
            <person name="Vos C."/>
            <person name="Harvey P."/>
        </authorList>
    </citation>
    <scope>NUCLEOTIDE SEQUENCE [LARGE SCALE GENOMIC DNA]</scope>
    <source>
        <strain evidence="5 8">A5MH</strain>
    </source>
</reference>
<comment type="function">
    <text evidence="1">Catalyzes the reversible decarboxylation of aromatic carboxylic acids like ferulic acid, p-coumaric acid or cinnamic acid, producing the corresponding vinyl derivatives 4-vinylphenol, 4-vinylguaiacol, and styrene, respectively, which play the role of aroma metabolites.</text>
</comment>
<feature type="active site" description="Proton donor" evidence="1">
    <location>
        <position position="289"/>
    </location>
</feature>
<comment type="cofactor">
    <cofactor evidence="1">
        <name>prenylated FMN</name>
        <dbReference type="ChEBI" id="CHEBI:87746"/>
    </cofactor>
    <text evidence="1">Binds 1 prenylated FMN per subunit.</text>
</comment>
<dbReference type="GO" id="GO:0033494">
    <property type="term" value="P:ferulate metabolic process"/>
    <property type="evidence" value="ECO:0007669"/>
    <property type="project" value="UniProtKB-UniRule"/>
</dbReference>
<dbReference type="EC" id="4.1.1.102" evidence="1"/>
<dbReference type="Pfam" id="PF01977">
    <property type="entry name" value="UbiD"/>
    <property type="match status" value="1"/>
</dbReference>
<dbReference type="EMBL" id="JPDN02000030">
    <property type="protein sequence ID" value="PON23284.1"/>
    <property type="molecule type" value="Genomic_DNA"/>
</dbReference>
<dbReference type="InterPro" id="IPR049381">
    <property type="entry name" value="UbiD-like_C"/>
</dbReference>
<feature type="binding site" evidence="1">
    <location>
        <begin position="175"/>
        <end position="180"/>
    </location>
    <ligand>
        <name>prenylated FMN</name>
        <dbReference type="ChEBI" id="CHEBI:87746"/>
    </ligand>
</feature>
<proteinExistence type="inferred from homology"/>
<feature type="domain" description="3-octaprenyl-4-hydroxybenzoate carboxy-lyase-like Rift-related" evidence="2">
    <location>
        <begin position="125"/>
        <end position="325"/>
    </location>
</feature>
<evidence type="ECO:0000259" key="4">
    <source>
        <dbReference type="Pfam" id="PF20696"/>
    </source>
</evidence>
<accession>A0A0W7VPU9</accession>
<comment type="subunit">
    <text evidence="1">Homodimer. May form higher order oligomers.</text>
</comment>
<reference evidence="6 7" key="1">
    <citation type="journal article" date="2016" name="Genome Announc.">
        <title>Draft Whole-Genome Sequence of Trichoderma gamsii T6085, a Promising Biocontrol Agent of Fusarium Head Blight on Wheat.</title>
        <authorList>
            <person name="Baroncelli R."/>
            <person name="Zapparata A."/>
            <person name="Piaggeschi G."/>
            <person name="Sarrocco S."/>
            <person name="Vannacci G."/>
        </authorList>
    </citation>
    <scope>NUCLEOTIDE SEQUENCE [LARGE SCALE GENOMIC DNA]</scope>
    <source>
        <strain evidence="6 7">T6085</strain>
    </source>
</reference>
<dbReference type="GeneID" id="29985408"/>
<comment type="caution">
    <text evidence="1">Lacks conserved residue(s) required for the propagation of feature annotation.</text>
</comment>
<dbReference type="HAMAP" id="MF_01983">
    <property type="entry name" value="UbiD_FDC"/>
    <property type="match status" value="1"/>
</dbReference>
<name>A0A0W7VPU9_9HYPO</name>
<comment type="catalytic activity">
    <reaction evidence="1">
        <text>(E)-4-coumarate + H(+) = 4-vinylphenol + CO2</text>
        <dbReference type="Rhea" id="RHEA:33227"/>
        <dbReference type="ChEBI" id="CHEBI:1883"/>
        <dbReference type="ChEBI" id="CHEBI:12876"/>
        <dbReference type="ChEBI" id="CHEBI:15378"/>
        <dbReference type="ChEBI" id="CHEBI:16526"/>
        <dbReference type="EC" id="4.1.1.102"/>
    </reaction>
</comment>
<dbReference type="InterPro" id="IPR002830">
    <property type="entry name" value="UbiD"/>
</dbReference>
<dbReference type="SUPFAM" id="SSF50475">
    <property type="entry name" value="FMN-binding split barrel"/>
    <property type="match status" value="1"/>
</dbReference>
<organism evidence="5 8">
    <name type="scientific">Trichoderma gamsii</name>
    <dbReference type="NCBI Taxonomy" id="398673"/>
    <lineage>
        <taxon>Eukaryota</taxon>
        <taxon>Fungi</taxon>
        <taxon>Dikarya</taxon>
        <taxon>Ascomycota</taxon>
        <taxon>Pezizomycotina</taxon>
        <taxon>Sordariomycetes</taxon>
        <taxon>Hypocreomycetidae</taxon>
        <taxon>Hypocreales</taxon>
        <taxon>Hypocreaceae</taxon>
        <taxon>Trichoderma</taxon>
    </lineage>
</organism>
<evidence type="ECO:0000313" key="5">
    <source>
        <dbReference type="EMBL" id="PNP43154.1"/>
    </source>
</evidence>
<keyword evidence="1" id="KW-0479">Metal-binding</keyword>
<sequence length="510" mass="56184">MSSKYDANDPEPAHLSFRSFINALREDGDLADIEAPIDPNLQAAAITRLVYETDDKAPFFHNIIGAKDGLWRILGAPGGVRKTPGHQYSRLARHVALPPTASLHEIQDKMLSATHLPPIEPEIVATGPCKENSIEGDDIDLWSLPLPQIHQSDGGKYVQTFGVHILQNLDGSWTNWSISRAMVHDKNKLVSLAANPQHIRLIHDQWAKEGKKEIPWALAFGVPPTAAMAASMPLPEGVSDPGYVGAMCGEAMKMVKCDTNDILVPANSEIVFEGTLSIEETAKEGPFGEMHGYTFPGKSIIGNVHKITKITYRNNAILPISSCGRATDETHTMLGLLAAARIRQVCQDAGLPIIQTSCPWFAHATWTVLKVDTTKLRALKTTGKEFAKKVGDLVFNVKAGFAMHRLILVGEDIDIYNDKDVLWAFTTRCRPNLDEVFFEEVLGFRLIPFMGYGNGDPVKGGKVVSDALLPVEFTTGQNWETCNFKNAYPQSVQDQVLKDWESFGFAKLQE</sequence>
<gene>
    <name evidence="1" type="primary">FDC1</name>
    <name evidence="6" type="ORF">TGAM01_v207811</name>
    <name evidence="5" type="ORF">TGAMA5MH_05088</name>
</gene>
<evidence type="ECO:0000256" key="1">
    <source>
        <dbReference type="HAMAP-Rule" id="MF_03196"/>
    </source>
</evidence>
<feature type="domain" description="3-octaprenyl-4-hydroxybenzoate carboxy-lyase-like C-terminal" evidence="4">
    <location>
        <begin position="331"/>
        <end position="467"/>
    </location>
</feature>
<dbReference type="InterPro" id="IPR048304">
    <property type="entry name" value="UbiD_Rift_dom"/>
</dbReference>
<feature type="binding site" evidence="1">
    <location>
        <position position="175"/>
    </location>
    <ligand>
        <name>Mn(2+)</name>
        <dbReference type="ChEBI" id="CHEBI:29035"/>
    </ligand>
</feature>
<dbReference type="Pfam" id="PF20695">
    <property type="entry name" value="UbiD_N"/>
    <property type="match status" value="1"/>
</dbReference>
<reference evidence="6" key="3">
    <citation type="submission" date="2017-08" db="EMBL/GenBank/DDBJ databases">
        <title>Trichoderma gamsii strain T6085, whole genome shotgun sequencing project.</title>
        <authorList>
            <person name="Baroncelli R."/>
        </authorList>
    </citation>
    <scope>NUCLEOTIDE SEQUENCE</scope>
    <source>
        <strain evidence="6">T6085</strain>
    </source>
</reference>
<protein>
    <recommendedName>
        <fullName evidence="1">Ferulic acid decarboxylase 1</fullName>
        <ecNumber evidence="1">4.1.1.102</ecNumber>
    </recommendedName>
    <alternativeName>
        <fullName evidence="1">Phenacrylate decarboxylase</fullName>
    </alternativeName>
</protein>
<feature type="binding site" evidence="1">
    <location>
        <position position="198"/>
    </location>
    <ligand>
        <name>Mn(2+)</name>
        <dbReference type="ChEBI" id="CHEBI:29035"/>
    </ligand>
</feature>
<dbReference type="Proteomes" id="UP000236546">
    <property type="component" value="Unassembled WGS sequence"/>
</dbReference>
<evidence type="ECO:0000259" key="3">
    <source>
        <dbReference type="Pfam" id="PF20695"/>
    </source>
</evidence>
<feature type="binding site" evidence="1">
    <location>
        <begin position="197"/>
        <end position="198"/>
    </location>
    <ligand>
        <name>prenylated FMN</name>
        <dbReference type="ChEBI" id="CHEBI:87746"/>
    </ligand>
</feature>
<evidence type="ECO:0000259" key="2">
    <source>
        <dbReference type="Pfam" id="PF01977"/>
    </source>
</evidence>
<dbReference type="Gene3D" id="3.40.1670.10">
    <property type="entry name" value="UbiD C-terminal domain-like"/>
    <property type="match status" value="1"/>
</dbReference>
<keyword evidence="1" id="KW-0456">Lyase</keyword>
<dbReference type="Gene3D" id="1.20.5.4570">
    <property type="match status" value="1"/>
</dbReference>
<dbReference type="InterPro" id="IPR049383">
    <property type="entry name" value="UbiD-like_N"/>
</dbReference>
<dbReference type="GO" id="GO:0005737">
    <property type="term" value="C:cytoplasm"/>
    <property type="evidence" value="ECO:0007669"/>
    <property type="project" value="UniProtKB-SubCell"/>
</dbReference>
<keyword evidence="1" id="KW-0210">Decarboxylase</keyword>
<dbReference type="NCBIfam" id="TIGR00148">
    <property type="entry name" value="UbiD family decarboxylase"/>
    <property type="match status" value="1"/>
</dbReference>
<evidence type="ECO:0000313" key="7">
    <source>
        <dbReference type="Proteomes" id="UP000054821"/>
    </source>
</evidence>
<comment type="catalytic activity">
    <reaction evidence="1">
        <text>(E)-ferulate + H(+) = 2-methoxy-4-vinylphenol + CO2</text>
        <dbReference type="Rhea" id="RHEA:33807"/>
        <dbReference type="ChEBI" id="CHEBI:15378"/>
        <dbReference type="ChEBI" id="CHEBI:16526"/>
        <dbReference type="ChEBI" id="CHEBI:29749"/>
        <dbReference type="ChEBI" id="CHEBI:42438"/>
        <dbReference type="EC" id="4.1.1.102"/>
    </reaction>
</comment>
<dbReference type="GO" id="GO:0046872">
    <property type="term" value="F:metal ion binding"/>
    <property type="evidence" value="ECO:0007669"/>
    <property type="project" value="UniProtKB-KW"/>
</dbReference>
<dbReference type="AlphaFoldDB" id="A0A0W7VPU9"/>
<comment type="cofactor">
    <cofactor evidence="1">
        <name>Mn(2+)</name>
        <dbReference type="ChEBI" id="CHEBI:29035"/>
    </cofactor>
</comment>
<dbReference type="PANTHER" id="PTHR30108">
    <property type="entry name" value="3-OCTAPRENYL-4-HYDROXYBENZOATE CARBOXY-LYASE-RELATED"/>
    <property type="match status" value="1"/>
</dbReference>
<keyword evidence="7" id="KW-1185">Reference proteome</keyword>
<dbReference type="OrthoDB" id="4878259at2759"/>
<comment type="catalytic activity">
    <reaction evidence="1">
        <text>(E)-cinnamate + H(+) = styrene + CO2</text>
        <dbReference type="Rhea" id="RHEA:46920"/>
        <dbReference type="ChEBI" id="CHEBI:15378"/>
        <dbReference type="ChEBI" id="CHEBI:15669"/>
        <dbReference type="ChEBI" id="CHEBI:16526"/>
        <dbReference type="ChEBI" id="CHEBI:27452"/>
        <dbReference type="EC" id="4.1.1.102"/>
    </reaction>
</comment>
<keyword evidence="1" id="KW-0464">Manganese</keyword>
<dbReference type="PANTHER" id="PTHR30108:SF17">
    <property type="entry name" value="FERULIC ACID DECARBOXYLASE 1"/>
    <property type="match status" value="1"/>
</dbReference>
<keyword evidence="1" id="KW-0963">Cytoplasm</keyword>
<dbReference type="SUPFAM" id="SSF143968">
    <property type="entry name" value="UbiD C-terminal domain-like"/>
    <property type="match status" value="1"/>
</dbReference>
<dbReference type="RefSeq" id="XP_018661496.1">
    <property type="nucleotide sequence ID" value="XM_018805325.1"/>
</dbReference>
<comment type="caution">
    <text evidence="5">The sequence shown here is derived from an EMBL/GenBank/DDBJ whole genome shotgun (WGS) entry which is preliminary data.</text>
</comment>
<evidence type="ECO:0000313" key="6">
    <source>
        <dbReference type="EMBL" id="PON23284.1"/>
    </source>
</evidence>
<dbReference type="InterPro" id="IPR032903">
    <property type="entry name" value="FDC-like"/>
</dbReference>
<evidence type="ECO:0000313" key="8">
    <source>
        <dbReference type="Proteomes" id="UP000236546"/>
    </source>
</evidence>
<feature type="domain" description="3-octaprenyl-4-hydroxybenzoate carboxy-lyase-like N-terminal" evidence="3">
    <location>
        <begin position="21"/>
        <end position="110"/>
    </location>
</feature>
<dbReference type="GO" id="GO:0016831">
    <property type="term" value="F:carboxy-lyase activity"/>
    <property type="evidence" value="ECO:0007669"/>
    <property type="project" value="UniProtKB-UniRule"/>
</dbReference>
<comment type="subcellular location">
    <subcellularLocation>
        <location evidence="1">Cytoplasm</location>
    </subcellularLocation>
</comment>
<dbReference type="GO" id="GO:0046281">
    <property type="term" value="P:cinnamic acid catabolic process"/>
    <property type="evidence" value="ECO:0007669"/>
    <property type="project" value="UniProtKB-UniRule"/>
</dbReference>
<dbReference type="STRING" id="398673.A0A0W7VPU9"/>